<dbReference type="AlphaFoldDB" id="A0A0F6YL88"/>
<dbReference type="SUPFAM" id="SSF48317">
    <property type="entry name" value="Acid phosphatase/Vanadium-dependent haloperoxidase"/>
    <property type="match status" value="1"/>
</dbReference>
<evidence type="ECO:0000256" key="1">
    <source>
        <dbReference type="ARBA" id="ARBA00004141"/>
    </source>
</evidence>
<feature type="transmembrane region" description="Helical" evidence="6">
    <location>
        <begin position="193"/>
        <end position="213"/>
    </location>
</feature>
<dbReference type="SMART" id="SM00014">
    <property type="entry name" value="acidPPc"/>
    <property type="match status" value="1"/>
</dbReference>
<comment type="similarity">
    <text evidence="2">Belongs to the PA-phosphatase related phosphoesterase family.</text>
</comment>
<feature type="transmembrane region" description="Helical" evidence="6">
    <location>
        <begin position="225"/>
        <end position="244"/>
    </location>
</feature>
<protein>
    <submittedName>
        <fullName evidence="8">Phosphoesterase PA-phosphatase</fullName>
    </submittedName>
</protein>
<feature type="domain" description="Phosphatidic acid phosphatase type 2/haloperoxidase" evidence="7">
    <location>
        <begin position="117"/>
        <end position="240"/>
    </location>
</feature>
<reference evidence="8 9" key="1">
    <citation type="submission" date="2015-03" db="EMBL/GenBank/DDBJ databases">
        <title>Genome assembly of Sandaracinus amylolyticus DSM 53668.</title>
        <authorList>
            <person name="Sharma G."/>
            <person name="Subramanian S."/>
        </authorList>
    </citation>
    <scope>NUCLEOTIDE SEQUENCE [LARGE SCALE GENOMIC DNA]</scope>
    <source>
        <strain evidence="8 9">DSM 53668</strain>
    </source>
</reference>
<dbReference type="PANTHER" id="PTHR10165">
    <property type="entry name" value="LIPID PHOSPHATE PHOSPHATASE"/>
    <property type="match status" value="1"/>
</dbReference>
<evidence type="ECO:0000256" key="5">
    <source>
        <dbReference type="ARBA" id="ARBA00023136"/>
    </source>
</evidence>
<evidence type="ECO:0000313" key="8">
    <source>
        <dbReference type="EMBL" id="AKF09601.1"/>
    </source>
</evidence>
<organism evidence="8 9">
    <name type="scientific">Sandaracinus amylolyticus</name>
    <dbReference type="NCBI Taxonomy" id="927083"/>
    <lineage>
        <taxon>Bacteria</taxon>
        <taxon>Pseudomonadati</taxon>
        <taxon>Myxococcota</taxon>
        <taxon>Polyangia</taxon>
        <taxon>Polyangiales</taxon>
        <taxon>Sandaracinaceae</taxon>
        <taxon>Sandaracinus</taxon>
    </lineage>
</organism>
<keyword evidence="4 6" id="KW-1133">Transmembrane helix</keyword>
<evidence type="ECO:0000256" key="6">
    <source>
        <dbReference type="SAM" id="Phobius"/>
    </source>
</evidence>
<evidence type="ECO:0000256" key="2">
    <source>
        <dbReference type="ARBA" id="ARBA00008816"/>
    </source>
</evidence>
<dbReference type="GO" id="GO:0006644">
    <property type="term" value="P:phospholipid metabolic process"/>
    <property type="evidence" value="ECO:0007669"/>
    <property type="project" value="InterPro"/>
</dbReference>
<comment type="subcellular location">
    <subcellularLocation>
        <location evidence="1">Membrane</location>
        <topology evidence="1">Multi-pass membrane protein</topology>
    </subcellularLocation>
</comment>
<keyword evidence="9" id="KW-1185">Reference proteome</keyword>
<dbReference type="Pfam" id="PF01569">
    <property type="entry name" value="PAP2"/>
    <property type="match status" value="1"/>
</dbReference>
<keyword evidence="3 6" id="KW-0812">Transmembrane</keyword>
<dbReference type="PANTHER" id="PTHR10165:SF35">
    <property type="entry name" value="RE23632P"/>
    <property type="match status" value="1"/>
</dbReference>
<sequence length="276" mass="28846">MIALLASVPIASAQEPDPARPASSGVTSPVPPTIVEPVRDFALTLAPARVSDGRWRGGILFDEAFRSAIRLSAVEDQEIARHVSDVLLLTVPLVALVDGLATPLAQGNGELAWRASFAHLLALGVTLGAGEIVKRVAGRARPFERDCADDPSRHGCDDSDIFSSFYSLHSGVTFTSAGFMCSMHAVRGMYGNVAADATACGVSLAMAATTGLLRVVSDRHYLSDVLVGATLGFLVGFFLPLAIVPEIDHAQATPVTPQALEGPPPVMIGPTFSGTF</sequence>
<accession>A0A0F6YL88</accession>
<dbReference type="GO" id="GO:0008195">
    <property type="term" value="F:phosphatidate phosphatase activity"/>
    <property type="evidence" value="ECO:0007669"/>
    <property type="project" value="TreeGrafter"/>
</dbReference>
<name>A0A0F6YL88_9BACT</name>
<keyword evidence="5 6" id="KW-0472">Membrane</keyword>
<proteinExistence type="inferred from homology"/>
<evidence type="ECO:0000313" key="9">
    <source>
        <dbReference type="Proteomes" id="UP000034883"/>
    </source>
</evidence>
<evidence type="ECO:0000259" key="7">
    <source>
        <dbReference type="SMART" id="SM00014"/>
    </source>
</evidence>
<dbReference type="InterPro" id="IPR043216">
    <property type="entry name" value="PAP-like"/>
</dbReference>
<dbReference type="InterPro" id="IPR036938">
    <property type="entry name" value="PAP2/HPO_sf"/>
</dbReference>
<dbReference type="InterPro" id="IPR000326">
    <property type="entry name" value="PAP2/HPO"/>
</dbReference>
<dbReference type="GO" id="GO:0016020">
    <property type="term" value="C:membrane"/>
    <property type="evidence" value="ECO:0007669"/>
    <property type="project" value="UniProtKB-SubCell"/>
</dbReference>
<evidence type="ECO:0000256" key="3">
    <source>
        <dbReference type="ARBA" id="ARBA00022692"/>
    </source>
</evidence>
<dbReference type="Proteomes" id="UP000034883">
    <property type="component" value="Chromosome"/>
</dbReference>
<dbReference type="STRING" id="927083.DB32_006750"/>
<evidence type="ECO:0000256" key="4">
    <source>
        <dbReference type="ARBA" id="ARBA00022989"/>
    </source>
</evidence>
<gene>
    <name evidence="8" type="ORF">DB32_006750</name>
</gene>
<dbReference type="EMBL" id="CP011125">
    <property type="protein sequence ID" value="AKF09601.1"/>
    <property type="molecule type" value="Genomic_DNA"/>
</dbReference>
<dbReference type="KEGG" id="samy:DB32_006750"/>
<dbReference type="GO" id="GO:0046839">
    <property type="term" value="P:phospholipid dephosphorylation"/>
    <property type="evidence" value="ECO:0007669"/>
    <property type="project" value="TreeGrafter"/>
</dbReference>
<dbReference type="Gene3D" id="1.20.144.10">
    <property type="entry name" value="Phosphatidic acid phosphatase type 2/haloperoxidase"/>
    <property type="match status" value="1"/>
</dbReference>